<name>A0A2S7YG64_BEABA</name>
<evidence type="ECO:0000313" key="1">
    <source>
        <dbReference type="EMBL" id="PQK15087.1"/>
    </source>
</evidence>
<proteinExistence type="predicted"/>
<dbReference type="AlphaFoldDB" id="A0A2S7YG64"/>
<protein>
    <submittedName>
        <fullName evidence="1">Uncharacterized protein</fullName>
    </submittedName>
</protein>
<accession>A0A2S7YG64</accession>
<organism evidence="1 2">
    <name type="scientific">Beauveria bassiana</name>
    <name type="common">White muscardine disease fungus</name>
    <name type="synonym">Tritirachium shiotae</name>
    <dbReference type="NCBI Taxonomy" id="176275"/>
    <lineage>
        <taxon>Eukaryota</taxon>
        <taxon>Fungi</taxon>
        <taxon>Dikarya</taxon>
        <taxon>Ascomycota</taxon>
        <taxon>Pezizomycotina</taxon>
        <taxon>Sordariomycetes</taxon>
        <taxon>Hypocreomycetidae</taxon>
        <taxon>Hypocreales</taxon>
        <taxon>Cordycipitaceae</taxon>
        <taxon>Beauveria</taxon>
    </lineage>
</organism>
<reference evidence="1 2" key="1">
    <citation type="submission" date="2016-07" db="EMBL/GenBank/DDBJ databases">
        <title>Comparative genomics of the entomopathogenic fungus Beauveria bassiana.</title>
        <authorList>
            <person name="Valero Jimenez C.A."/>
            <person name="Zwaan B.J."/>
            <person name="Van Kan J.A."/>
            <person name="Takken W."/>
            <person name="Debets A.J."/>
            <person name="Schoustra S.E."/>
            <person name="Koenraadt C.J."/>
        </authorList>
    </citation>
    <scope>NUCLEOTIDE SEQUENCE [LARGE SCALE GENOMIC DNA]</scope>
    <source>
        <strain evidence="1 2">ARSEF 8028</strain>
    </source>
</reference>
<sequence length="575" mass="65447">MLHMMTVSSHVMNSSWFARLLADDFQKERDEERDPPTTIHALCLVNRNLNLFFSRVLYKNLSITWRWSRRRGQQLAKSRHLAVTKELYVYFPQGGVYKDKQPEVDKRSKNLRALLPELFRKMANLTFIHCYPVDFSHVWLRAMEQLPGLESLVLRKLYATHGTAVNKATANRLETSSVLDSSLAFSALKSLKLHGMRWGLREPTTFWHRSRDVDWPKCIASFMLNARHLAELHLSTLSLECDNMLEAACKEYAARCNDEHLVPLKHLSLAKNMHTPAVSVLHKAFDLSALETIKVSGCDVADAVAAVLEVCAPAVTPNLQRITIDRIPPESWYMIPEITQGRISFRSDPLCWGRRANVYELARLSRAPQLWLPRPRGFDDGFDYGELLKSVANCDWLTHLALCLKLDHHLGELPLASEDNANTNYVKCDTEFSHSEWDTECSSSRKEAANLAQLEAALPVLCEVLKTLSRLKTFCVHFLNVTWGGLLDDDSECALVTAKWVAKACPTLQYIAVQDEVFVATWPTHAAGSTEEREPFVQYMTLRTESEEALNFFDEYDDFNFQGDSGRLNVMLHGG</sequence>
<gene>
    <name evidence="1" type="ORF">BB8028_0005g06030</name>
</gene>
<dbReference type="EMBL" id="JRHA01000005">
    <property type="protein sequence ID" value="PQK15087.1"/>
    <property type="molecule type" value="Genomic_DNA"/>
</dbReference>
<evidence type="ECO:0000313" key="2">
    <source>
        <dbReference type="Proteomes" id="UP000237441"/>
    </source>
</evidence>
<dbReference type="Proteomes" id="UP000237441">
    <property type="component" value="Unassembled WGS sequence"/>
</dbReference>
<comment type="caution">
    <text evidence="1">The sequence shown here is derived from an EMBL/GenBank/DDBJ whole genome shotgun (WGS) entry which is preliminary data.</text>
</comment>
<dbReference type="OrthoDB" id="10347617at2759"/>
<dbReference type="SUPFAM" id="SSF52047">
    <property type="entry name" value="RNI-like"/>
    <property type="match status" value="1"/>
</dbReference>
<dbReference type="Gene3D" id="3.80.10.10">
    <property type="entry name" value="Ribonuclease Inhibitor"/>
    <property type="match status" value="1"/>
</dbReference>
<dbReference type="InterPro" id="IPR032675">
    <property type="entry name" value="LRR_dom_sf"/>
</dbReference>